<gene>
    <name evidence="2" type="ORF">AMS69_04995</name>
    <name evidence="3" type="ORF">GOC83_01380</name>
</gene>
<protein>
    <submittedName>
        <fullName evidence="2">Uncharacterized protein</fullName>
    </submittedName>
</protein>
<dbReference type="InterPro" id="IPR058370">
    <property type="entry name" value="DUF8057"/>
</dbReference>
<organism evidence="2 4">
    <name type="scientific">Haloarcula rubripromontorii</name>
    <dbReference type="NCBI Taxonomy" id="1705562"/>
    <lineage>
        <taxon>Archaea</taxon>
        <taxon>Methanobacteriati</taxon>
        <taxon>Methanobacteriota</taxon>
        <taxon>Stenosarchaea group</taxon>
        <taxon>Halobacteria</taxon>
        <taxon>Halobacteriales</taxon>
        <taxon>Haloarculaceae</taxon>
        <taxon>Haloarcula</taxon>
    </lineage>
</organism>
<dbReference type="Proteomes" id="UP000037729">
    <property type="component" value="Unassembled WGS sequence"/>
</dbReference>
<dbReference type="AlphaFoldDB" id="A0A0M9AMS5"/>
<dbReference type="EMBL" id="WOWB01000001">
    <property type="protein sequence ID" value="NLV04790.1"/>
    <property type="molecule type" value="Genomic_DNA"/>
</dbReference>
<dbReference type="STRING" id="1705562.AMS69_04995"/>
<proteinExistence type="predicted"/>
<reference evidence="3" key="2">
    <citation type="submission" date="2019-12" db="EMBL/GenBank/DDBJ databases">
        <title>The whole-genome sequencing of Haloarcula japonica strain pws8.</title>
        <authorList>
            <person name="Verma D.K."/>
            <person name="Gopal K."/>
            <person name="Prasad E.S."/>
        </authorList>
    </citation>
    <scope>NUCLEOTIDE SEQUENCE</scope>
    <source>
        <strain evidence="3">Pws8</strain>
    </source>
</reference>
<comment type="caution">
    <text evidence="2">The sequence shown here is derived from an EMBL/GenBank/DDBJ whole genome shotgun (WGS) entry which is preliminary data.</text>
</comment>
<feature type="compositionally biased region" description="Basic and acidic residues" evidence="1">
    <location>
        <begin position="116"/>
        <end position="136"/>
    </location>
</feature>
<dbReference type="RefSeq" id="WP_053966960.1">
    <property type="nucleotide sequence ID" value="NZ_JAWJXX010000021.1"/>
</dbReference>
<dbReference type="Proteomes" id="UP000610611">
    <property type="component" value="Unassembled WGS sequence"/>
</dbReference>
<dbReference type="Pfam" id="PF26244">
    <property type="entry name" value="DUF8057"/>
    <property type="match status" value="1"/>
</dbReference>
<feature type="region of interest" description="Disordered" evidence="1">
    <location>
        <begin position="94"/>
        <end position="136"/>
    </location>
</feature>
<evidence type="ECO:0000313" key="3">
    <source>
        <dbReference type="EMBL" id="NLV04790.1"/>
    </source>
</evidence>
<evidence type="ECO:0000313" key="2">
    <source>
        <dbReference type="EMBL" id="KOX95209.1"/>
    </source>
</evidence>
<dbReference type="OrthoDB" id="252552at2157"/>
<evidence type="ECO:0000256" key="1">
    <source>
        <dbReference type="SAM" id="MobiDB-lite"/>
    </source>
</evidence>
<keyword evidence="4" id="KW-1185">Reference proteome</keyword>
<reference evidence="2 4" key="1">
    <citation type="submission" date="2015-08" db="EMBL/GenBank/DDBJ databases">
        <title>Genomes of Isolates from Cabo Rojo, PR.</title>
        <authorList>
            <person name="Sanchez-Nieves R.L."/>
            <person name="Montalvo-Rodriguez R."/>
        </authorList>
    </citation>
    <scope>NUCLEOTIDE SEQUENCE [LARGE SCALE GENOMIC DNA]</scope>
    <source>
        <strain evidence="2 4">SL3</strain>
    </source>
</reference>
<accession>A0A0M9AMS5</accession>
<dbReference type="EMBL" id="LIUF01000001">
    <property type="protein sequence ID" value="KOX95209.1"/>
    <property type="molecule type" value="Genomic_DNA"/>
</dbReference>
<name>A0A0M9AMS5_9EURY</name>
<evidence type="ECO:0000313" key="4">
    <source>
        <dbReference type="Proteomes" id="UP000037729"/>
    </source>
</evidence>
<dbReference type="PATRIC" id="fig|1705562.3.peg.1983"/>
<sequence>MSRYEREFGTDWDTLDKDEATDRAYAIGVAERLGEFNRDELEAIYAEMNSAYHKSMVELAYDEGRNEAKEAAEATSADRDAVWADLVNGEKTYIDEADVPTGGRDGLPSALDSSELLDRQSIDSTDAVDKPDFLDR</sequence>